<evidence type="ECO:0000256" key="6">
    <source>
        <dbReference type="SAM" id="MobiDB-lite"/>
    </source>
</evidence>
<evidence type="ECO:0000256" key="7">
    <source>
        <dbReference type="SAM" id="Phobius"/>
    </source>
</evidence>
<evidence type="ECO:0000313" key="9">
    <source>
        <dbReference type="EMBL" id="KAI1726380.1"/>
    </source>
</evidence>
<dbReference type="PANTHER" id="PTHR13428:SF12">
    <property type="entry name" value="INNER NUCLEAR MEMBRANE PROTEIN MAN1"/>
    <property type="match status" value="1"/>
</dbReference>
<evidence type="ECO:0000256" key="2">
    <source>
        <dbReference type="ARBA" id="ARBA00022692"/>
    </source>
</evidence>
<comment type="subcellular location">
    <subcellularLocation>
        <location evidence="1">Nucleus inner membrane</location>
        <topology evidence="1">Multi-pass membrane protein</topology>
    </subcellularLocation>
</comment>
<evidence type="ECO:0000256" key="4">
    <source>
        <dbReference type="ARBA" id="ARBA00023136"/>
    </source>
</evidence>
<dbReference type="Gene3D" id="1.10.720.40">
    <property type="match status" value="1"/>
</dbReference>
<dbReference type="Gene3D" id="3.30.70.330">
    <property type="match status" value="1"/>
</dbReference>
<feature type="domain" description="LEM" evidence="8">
    <location>
        <begin position="3"/>
        <end position="47"/>
    </location>
</feature>
<dbReference type="InterPro" id="IPR041885">
    <property type="entry name" value="MAN1_winged_helix_dom"/>
</dbReference>
<keyword evidence="4 7" id="KW-0472">Membrane</keyword>
<comment type="caution">
    <text evidence="9">The sequence shown here is derived from an EMBL/GenBank/DDBJ whole genome shotgun (WGS) entry which is preliminary data.</text>
</comment>
<keyword evidence="2 7" id="KW-0812">Transmembrane</keyword>
<sequence length="538" mass="60174">MVMKPVSDLDDAELRSELASHGSKIGPIVGTTRHLYEKKLEALRSGSKPGTTKNAKGSGKRTPTKGSAPAPAFIPTPISAKKKGRSISQSSQSSVNTESSDNEMDLNIPDSSSPAIRQGRSTGSKKTAVENHHVPLSDYSPPRGVVKRTPTPPRSAKRTPLRESGDTSLSGRGNIFMTDDRTRKFQSSFDHEEDEDDHMESSRILTPSTRFDPFRSSLGGIPSSTKPSQKYSRYSPVGKYSSNKLISTPKALLGLCDPSGWILTILGAFLVVLFAMYLWTASPNTISHGFTVFKGVVADIFNFFYRYAVLPVLALTVVACGSYAFLQFYKRRESMKEERKQQRNELIDKITDLIRDANEEGIAEPHVRDLLMPPTKRTADDWKLWNQAAEFINNEDSRVRTEVRLINGIECNVWVWVPVGKQKWQGTAVTKDSLSNDLPKTALTRCIKIRGLKFSDREFEKIELSRDLKSKLDPIQPVHIAFAAGPPESIVYVMLRNLDEAKKAFMAFHSHWFNGSLLTVKYVREERYLERYPVAGRG</sequence>
<dbReference type="Gene3D" id="1.10.10.1180">
    <property type="entry name" value="MAN1, winged-helix domain"/>
    <property type="match status" value="1"/>
</dbReference>
<feature type="transmembrane region" description="Helical" evidence="7">
    <location>
        <begin position="304"/>
        <end position="326"/>
    </location>
</feature>
<evidence type="ECO:0000256" key="5">
    <source>
        <dbReference type="ARBA" id="ARBA00023242"/>
    </source>
</evidence>
<feature type="region of interest" description="Disordered" evidence="6">
    <location>
        <begin position="39"/>
        <end position="181"/>
    </location>
</feature>
<dbReference type="PROSITE" id="PS50954">
    <property type="entry name" value="LEM"/>
    <property type="match status" value="1"/>
</dbReference>
<proteinExistence type="predicted"/>
<feature type="compositionally biased region" description="Low complexity" evidence="6">
    <location>
        <begin position="86"/>
        <end position="99"/>
    </location>
</feature>
<keyword evidence="3 7" id="KW-1133">Transmembrane helix</keyword>
<dbReference type="InterPro" id="IPR011015">
    <property type="entry name" value="LEM/LEM-like_dom_sf"/>
</dbReference>
<dbReference type="GO" id="GO:0031490">
    <property type="term" value="F:chromatin DNA binding"/>
    <property type="evidence" value="ECO:0007669"/>
    <property type="project" value="TreeGrafter"/>
</dbReference>
<dbReference type="EMBL" id="JAKKPZ010000002">
    <property type="protein sequence ID" value="KAI1726380.1"/>
    <property type="molecule type" value="Genomic_DNA"/>
</dbReference>
<evidence type="ECO:0000256" key="1">
    <source>
        <dbReference type="ARBA" id="ARBA00004473"/>
    </source>
</evidence>
<accession>A0AAD4NDZ6</accession>
<protein>
    <submittedName>
        <fullName evidence="9">LEM domain-containing protein</fullName>
    </submittedName>
</protein>
<dbReference type="FunFam" id="1.10.720.40:FF:000001">
    <property type="entry name" value="LEM domain containing 2, isoform CRA_a"/>
    <property type="match status" value="1"/>
</dbReference>
<evidence type="ECO:0000259" key="8">
    <source>
        <dbReference type="PROSITE" id="PS50954"/>
    </source>
</evidence>
<evidence type="ECO:0000313" key="10">
    <source>
        <dbReference type="Proteomes" id="UP001201812"/>
    </source>
</evidence>
<dbReference type="GO" id="GO:0030514">
    <property type="term" value="P:negative regulation of BMP signaling pathway"/>
    <property type="evidence" value="ECO:0007669"/>
    <property type="project" value="TreeGrafter"/>
</dbReference>
<dbReference type="PANTHER" id="PTHR13428">
    <property type="entry name" value="INNER NUCLEAR MEMBRANE PROTEIN MAN1 LEM DOMAIN CONTAINING PROTEIN"/>
    <property type="match status" value="1"/>
</dbReference>
<feature type="compositionally biased region" description="Polar residues" evidence="6">
    <location>
        <begin position="109"/>
        <end position="125"/>
    </location>
</feature>
<feature type="transmembrane region" description="Helical" evidence="7">
    <location>
        <begin position="260"/>
        <end position="279"/>
    </location>
</feature>
<dbReference type="Proteomes" id="UP001201812">
    <property type="component" value="Unassembled WGS sequence"/>
</dbReference>
<keyword evidence="10" id="KW-1185">Reference proteome</keyword>
<dbReference type="SUPFAM" id="SSF63451">
    <property type="entry name" value="LEM domain"/>
    <property type="match status" value="1"/>
</dbReference>
<dbReference type="SMART" id="SM00540">
    <property type="entry name" value="LEM"/>
    <property type="match status" value="1"/>
</dbReference>
<name>A0AAD4NDZ6_9BILA</name>
<dbReference type="Pfam" id="PF03020">
    <property type="entry name" value="LEM"/>
    <property type="match status" value="1"/>
</dbReference>
<dbReference type="AlphaFoldDB" id="A0AAD4NDZ6"/>
<dbReference type="InterPro" id="IPR052277">
    <property type="entry name" value="INM_ESCRT-Associated"/>
</dbReference>
<evidence type="ECO:0000256" key="3">
    <source>
        <dbReference type="ARBA" id="ARBA00022989"/>
    </source>
</evidence>
<dbReference type="GO" id="GO:0005637">
    <property type="term" value="C:nuclear inner membrane"/>
    <property type="evidence" value="ECO:0007669"/>
    <property type="project" value="UniProtKB-SubCell"/>
</dbReference>
<gene>
    <name evidence="9" type="ORF">DdX_03098</name>
</gene>
<dbReference type="InterPro" id="IPR012677">
    <property type="entry name" value="Nucleotide-bd_a/b_plait_sf"/>
</dbReference>
<dbReference type="SUPFAM" id="SSF54928">
    <property type="entry name" value="RNA-binding domain, RBD"/>
    <property type="match status" value="1"/>
</dbReference>
<keyword evidence="5" id="KW-0539">Nucleus</keyword>
<organism evidence="9 10">
    <name type="scientific">Ditylenchus destructor</name>
    <dbReference type="NCBI Taxonomy" id="166010"/>
    <lineage>
        <taxon>Eukaryota</taxon>
        <taxon>Metazoa</taxon>
        <taxon>Ecdysozoa</taxon>
        <taxon>Nematoda</taxon>
        <taxon>Chromadorea</taxon>
        <taxon>Rhabditida</taxon>
        <taxon>Tylenchina</taxon>
        <taxon>Tylenchomorpha</taxon>
        <taxon>Sphaerularioidea</taxon>
        <taxon>Anguinidae</taxon>
        <taxon>Anguininae</taxon>
        <taxon>Ditylenchus</taxon>
    </lineage>
</organism>
<dbReference type="GO" id="GO:0006998">
    <property type="term" value="P:nuclear envelope organization"/>
    <property type="evidence" value="ECO:0007669"/>
    <property type="project" value="TreeGrafter"/>
</dbReference>
<dbReference type="CDD" id="cd12934">
    <property type="entry name" value="LEM"/>
    <property type="match status" value="1"/>
</dbReference>
<dbReference type="InterPro" id="IPR003887">
    <property type="entry name" value="LEM_dom"/>
</dbReference>
<reference evidence="9" key="1">
    <citation type="submission" date="2022-01" db="EMBL/GenBank/DDBJ databases">
        <title>Genome Sequence Resource for Two Populations of Ditylenchus destructor, the Migratory Endoparasitic Phytonematode.</title>
        <authorList>
            <person name="Zhang H."/>
            <person name="Lin R."/>
            <person name="Xie B."/>
        </authorList>
    </citation>
    <scope>NUCLEOTIDE SEQUENCE</scope>
    <source>
        <strain evidence="9">BazhouSP</strain>
    </source>
</reference>
<dbReference type="InterPro" id="IPR035979">
    <property type="entry name" value="RBD_domain_sf"/>
</dbReference>